<comment type="subcellular location">
    <subcellularLocation>
        <location evidence="1">Nucleus</location>
    </subcellularLocation>
</comment>
<dbReference type="SUPFAM" id="SSF57701">
    <property type="entry name" value="Zn2/Cys6 DNA-binding domain"/>
    <property type="match status" value="1"/>
</dbReference>
<accession>A0A6A6DNN5</accession>
<organism evidence="8 9">
    <name type="scientific">Zopfia rhizophila CBS 207.26</name>
    <dbReference type="NCBI Taxonomy" id="1314779"/>
    <lineage>
        <taxon>Eukaryota</taxon>
        <taxon>Fungi</taxon>
        <taxon>Dikarya</taxon>
        <taxon>Ascomycota</taxon>
        <taxon>Pezizomycotina</taxon>
        <taxon>Dothideomycetes</taxon>
        <taxon>Dothideomycetes incertae sedis</taxon>
        <taxon>Zopfiaceae</taxon>
        <taxon>Zopfia</taxon>
    </lineage>
</organism>
<dbReference type="PROSITE" id="PS00463">
    <property type="entry name" value="ZN2_CY6_FUNGAL_1"/>
    <property type="match status" value="1"/>
</dbReference>
<evidence type="ECO:0000256" key="3">
    <source>
        <dbReference type="ARBA" id="ARBA00023015"/>
    </source>
</evidence>
<evidence type="ECO:0000313" key="8">
    <source>
        <dbReference type="EMBL" id="KAF2181164.1"/>
    </source>
</evidence>
<dbReference type="PANTHER" id="PTHR47338">
    <property type="entry name" value="ZN(II)2CYS6 TRANSCRIPTION FACTOR (EUROFUNG)-RELATED"/>
    <property type="match status" value="1"/>
</dbReference>
<evidence type="ECO:0000259" key="7">
    <source>
        <dbReference type="PROSITE" id="PS50048"/>
    </source>
</evidence>
<dbReference type="InterPro" id="IPR001138">
    <property type="entry name" value="Zn2Cys6_DnaBD"/>
</dbReference>
<evidence type="ECO:0000256" key="6">
    <source>
        <dbReference type="SAM" id="MobiDB-lite"/>
    </source>
</evidence>
<keyword evidence="4" id="KW-0804">Transcription</keyword>
<dbReference type="PANTHER" id="PTHR47338:SF5">
    <property type="entry name" value="ZN(II)2CYS6 TRANSCRIPTION FACTOR (EUROFUNG)"/>
    <property type="match status" value="1"/>
</dbReference>
<name>A0A6A6DNN5_9PEZI</name>
<dbReference type="Proteomes" id="UP000800200">
    <property type="component" value="Unassembled WGS sequence"/>
</dbReference>
<evidence type="ECO:0000256" key="5">
    <source>
        <dbReference type="ARBA" id="ARBA00023242"/>
    </source>
</evidence>
<dbReference type="GO" id="GO:0008270">
    <property type="term" value="F:zinc ion binding"/>
    <property type="evidence" value="ECO:0007669"/>
    <property type="project" value="InterPro"/>
</dbReference>
<keyword evidence="3" id="KW-0805">Transcription regulation</keyword>
<feature type="compositionally biased region" description="Polar residues" evidence="6">
    <location>
        <begin position="216"/>
        <end position="231"/>
    </location>
</feature>
<dbReference type="SMART" id="SM00066">
    <property type="entry name" value="GAL4"/>
    <property type="match status" value="1"/>
</dbReference>
<keyword evidence="9" id="KW-1185">Reference proteome</keyword>
<dbReference type="AlphaFoldDB" id="A0A6A6DNN5"/>
<keyword evidence="5" id="KW-0539">Nucleus</keyword>
<dbReference type="PROSITE" id="PS50048">
    <property type="entry name" value="ZN2_CY6_FUNGAL_2"/>
    <property type="match status" value="1"/>
</dbReference>
<dbReference type="CDD" id="cd00067">
    <property type="entry name" value="GAL4"/>
    <property type="match status" value="1"/>
</dbReference>
<proteinExistence type="predicted"/>
<evidence type="ECO:0000256" key="1">
    <source>
        <dbReference type="ARBA" id="ARBA00004123"/>
    </source>
</evidence>
<dbReference type="Gene3D" id="4.10.240.10">
    <property type="entry name" value="Zn(2)-C6 fungal-type DNA-binding domain"/>
    <property type="match status" value="1"/>
</dbReference>
<sequence>MASKDSGKGTRISLACIACRSRKHKCSGEKPRCAQCVSNCITCEWPTQQKRGPPKQYIHRLETRLFETETVLLALQFQVSAEQLQASFQQIPSLGQTHDASQYQADHEPEGLTGIRHDIRRPSYWSSFPMDSPDNVRRWWDDRTSEMSLRPLSSNTEEDLLMNEPPDADQHISALSIPEVVGPGDPRPPQSIDFAEQASETELMNAELRDSVSEVEFSSENTSGPGAQYGSNRRRVNEVENTTLASNEAGEGVLKLPSQFKLDFVW</sequence>
<dbReference type="OrthoDB" id="10261408at2759"/>
<dbReference type="Pfam" id="PF00172">
    <property type="entry name" value="Zn_clus"/>
    <property type="match status" value="1"/>
</dbReference>
<gene>
    <name evidence="8" type="ORF">K469DRAFT_752988</name>
</gene>
<dbReference type="GO" id="GO:0000981">
    <property type="term" value="F:DNA-binding transcription factor activity, RNA polymerase II-specific"/>
    <property type="evidence" value="ECO:0007669"/>
    <property type="project" value="InterPro"/>
</dbReference>
<evidence type="ECO:0000313" key="9">
    <source>
        <dbReference type="Proteomes" id="UP000800200"/>
    </source>
</evidence>
<keyword evidence="2" id="KW-0479">Metal-binding</keyword>
<protein>
    <recommendedName>
        <fullName evidence="7">Zn(2)-C6 fungal-type domain-containing protein</fullName>
    </recommendedName>
</protein>
<evidence type="ECO:0000256" key="4">
    <source>
        <dbReference type="ARBA" id="ARBA00023163"/>
    </source>
</evidence>
<dbReference type="GO" id="GO:0005634">
    <property type="term" value="C:nucleus"/>
    <property type="evidence" value="ECO:0007669"/>
    <property type="project" value="UniProtKB-SubCell"/>
</dbReference>
<feature type="region of interest" description="Disordered" evidence="6">
    <location>
        <begin position="212"/>
        <end position="235"/>
    </location>
</feature>
<dbReference type="InterPro" id="IPR050815">
    <property type="entry name" value="TF_fung"/>
</dbReference>
<dbReference type="EMBL" id="ML994654">
    <property type="protein sequence ID" value="KAF2181164.1"/>
    <property type="molecule type" value="Genomic_DNA"/>
</dbReference>
<evidence type="ECO:0000256" key="2">
    <source>
        <dbReference type="ARBA" id="ARBA00022723"/>
    </source>
</evidence>
<dbReference type="InterPro" id="IPR036864">
    <property type="entry name" value="Zn2-C6_fun-type_DNA-bd_sf"/>
</dbReference>
<feature type="domain" description="Zn(2)-C6 fungal-type" evidence="7">
    <location>
        <begin position="15"/>
        <end position="45"/>
    </location>
</feature>
<reference evidence="8" key="1">
    <citation type="journal article" date="2020" name="Stud. Mycol.">
        <title>101 Dothideomycetes genomes: a test case for predicting lifestyles and emergence of pathogens.</title>
        <authorList>
            <person name="Haridas S."/>
            <person name="Albert R."/>
            <person name="Binder M."/>
            <person name="Bloem J."/>
            <person name="Labutti K."/>
            <person name="Salamov A."/>
            <person name="Andreopoulos B."/>
            <person name="Baker S."/>
            <person name="Barry K."/>
            <person name="Bills G."/>
            <person name="Bluhm B."/>
            <person name="Cannon C."/>
            <person name="Castanera R."/>
            <person name="Culley D."/>
            <person name="Daum C."/>
            <person name="Ezra D."/>
            <person name="Gonzalez J."/>
            <person name="Henrissat B."/>
            <person name="Kuo A."/>
            <person name="Liang C."/>
            <person name="Lipzen A."/>
            <person name="Lutzoni F."/>
            <person name="Magnuson J."/>
            <person name="Mondo S."/>
            <person name="Nolan M."/>
            <person name="Ohm R."/>
            <person name="Pangilinan J."/>
            <person name="Park H.-J."/>
            <person name="Ramirez L."/>
            <person name="Alfaro M."/>
            <person name="Sun H."/>
            <person name="Tritt A."/>
            <person name="Yoshinaga Y."/>
            <person name="Zwiers L.-H."/>
            <person name="Turgeon B."/>
            <person name="Goodwin S."/>
            <person name="Spatafora J."/>
            <person name="Crous P."/>
            <person name="Grigoriev I."/>
        </authorList>
    </citation>
    <scope>NUCLEOTIDE SEQUENCE</scope>
    <source>
        <strain evidence="8">CBS 207.26</strain>
    </source>
</reference>